<evidence type="ECO:0000313" key="2">
    <source>
        <dbReference type="EMBL" id="WAU04838.1"/>
    </source>
</evidence>
<feature type="coiled-coil region" evidence="1">
    <location>
        <begin position="53"/>
        <end position="101"/>
    </location>
</feature>
<dbReference type="Gene3D" id="1.20.1260.20">
    <property type="entry name" value="PPE superfamily"/>
    <property type="match status" value="1"/>
</dbReference>
<dbReference type="SUPFAM" id="SSF140453">
    <property type="entry name" value="EsxAB dimer-like"/>
    <property type="match status" value="1"/>
</dbReference>
<gene>
    <name evidence="2" type="ORF">STRNI_003147</name>
</gene>
<sequence>MVDFSDIMHANLGKLKSAADEWHLVPKKYQGLTELFDARVANLLKADWEGEAADKAQAALAKLRKQYQAAADESRGIARLLQDAHEELHTLQKQLRRIVEEDAPADKLKVTEDGTIVDADPTRSAGRNADPDHTYLKQRDEKIQALRDRIATVVKRATVADEGLTYALRRDANGAKNLGFNTKVHTSLDAAEADQALALTKSGGKLSDKQLSQLNRILEVKEHDKEFSERLAVGMGPKGALDFWAKVADPEQKPYQPSTEPDKERRALLKHLQENLGTTLGTATHSDSAAMKHWKSEMLDLGPRRLGSGDAANPYGFQVMSNLMRHGNYDSDFLKDYGKKLLDTDRNFNPSIKGAPNPWTYQTESDLNFGSSKDRGNDPMTGFMEALGHNHKASTGFFGSDKDLEYLMKDRVWPDDSTPDGDTKDGLAGYSSLGHALEAATTGHDFGTPPEPGAPHTKDEAEVMSKVITTVSKDDSTIHDGMGGSLGRMSAEYMPDIHHLLSGGRDDGTSDGELDSLYPRGKNPPLLFPEGNGTRDITRFLYTVGKDPDGFAGINYGQTQYTSEVLNYHFAHPDANDRTNSETLEEVTRRGGQIESIIDNARKDSVVQGAVDNDSKFNKALTDSGGWAKTIVGIGVGVGTSHIVSPIGGALVGAAAGDVSGRLIDSITGGFVRDPKGDALYSAAGEMENNQESLRTVTERAASLANANHPSGLSRQDIQAAVQRGAEDGNSLGFVSVKGNTNDNASS</sequence>
<protein>
    <recommendedName>
        <fullName evidence="4">AG2 protein</fullName>
    </recommendedName>
</protein>
<dbReference type="InterPro" id="IPR038332">
    <property type="entry name" value="PPE_sf"/>
</dbReference>
<dbReference type="EMBL" id="CP114203">
    <property type="protein sequence ID" value="WAU04838.1"/>
    <property type="molecule type" value="Genomic_DNA"/>
</dbReference>
<accession>A0ABY7J139</accession>
<dbReference type="Proteomes" id="UP001210169">
    <property type="component" value="Chromosome"/>
</dbReference>
<keyword evidence="1" id="KW-0175">Coiled coil</keyword>
<proteinExistence type="predicted"/>
<dbReference type="GeneID" id="301332317"/>
<reference evidence="2 3" key="1">
    <citation type="submission" date="2022-12" db="EMBL/GenBank/DDBJ databases">
        <authorList>
            <person name="Ruckert C."/>
            <person name="Busche T."/>
            <person name="Kalinowski J."/>
            <person name="Wittmann C."/>
        </authorList>
    </citation>
    <scope>NUCLEOTIDE SEQUENCE [LARGE SCALE GENOMIC DNA]</scope>
    <source>
        <strain evidence="2 3">DSM 40276</strain>
    </source>
</reference>
<evidence type="ECO:0000256" key="1">
    <source>
        <dbReference type="SAM" id="Coils"/>
    </source>
</evidence>
<evidence type="ECO:0000313" key="3">
    <source>
        <dbReference type="Proteomes" id="UP001210169"/>
    </source>
</evidence>
<dbReference type="RefSeq" id="WP_277411439.1">
    <property type="nucleotide sequence ID" value="NZ_CP114203.1"/>
</dbReference>
<dbReference type="InterPro" id="IPR036689">
    <property type="entry name" value="ESAT-6-like_sf"/>
</dbReference>
<evidence type="ECO:0008006" key="4">
    <source>
        <dbReference type="Google" id="ProtNLM"/>
    </source>
</evidence>
<name>A0ABY7J139_STRNI</name>
<keyword evidence="3" id="KW-1185">Reference proteome</keyword>
<organism evidence="2 3">
    <name type="scientific">Streptomyces nigrescens</name>
    <dbReference type="NCBI Taxonomy" id="1920"/>
    <lineage>
        <taxon>Bacteria</taxon>
        <taxon>Bacillati</taxon>
        <taxon>Actinomycetota</taxon>
        <taxon>Actinomycetes</taxon>
        <taxon>Kitasatosporales</taxon>
        <taxon>Streptomycetaceae</taxon>
        <taxon>Streptomyces</taxon>
    </lineage>
</organism>